<evidence type="ECO:0000313" key="3">
    <source>
        <dbReference type="Proteomes" id="UP000664859"/>
    </source>
</evidence>
<organism evidence="2 3">
    <name type="scientific">Tribonema minus</name>
    <dbReference type="NCBI Taxonomy" id="303371"/>
    <lineage>
        <taxon>Eukaryota</taxon>
        <taxon>Sar</taxon>
        <taxon>Stramenopiles</taxon>
        <taxon>Ochrophyta</taxon>
        <taxon>PX clade</taxon>
        <taxon>Xanthophyceae</taxon>
        <taxon>Tribonematales</taxon>
        <taxon>Tribonemataceae</taxon>
        <taxon>Tribonema</taxon>
    </lineage>
</organism>
<dbReference type="PANTHER" id="PTHR21254:SF1">
    <property type="entry name" value="C2 DOMAIN-CONTAINING PROTEIN 3"/>
    <property type="match status" value="1"/>
</dbReference>
<feature type="compositionally biased region" description="Gly residues" evidence="1">
    <location>
        <begin position="1539"/>
        <end position="1560"/>
    </location>
</feature>
<feature type="region of interest" description="Disordered" evidence="1">
    <location>
        <begin position="258"/>
        <end position="297"/>
    </location>
</feature>
<feature type="region of interest" description="Disordered" evidence="1">
    <location>
        <begin position="347"/>
        <end position="372"/>
    </location>
</feature>
<feature type="region of interest" description="Disordered" evidence="1">
    <location>
        <begin position="540"/>
        <end position="620"/>
    </location>
</feature>
<protein>
    <recommendedName>
        <fullName evidence="4">C2 domain-containing protein</fullName>
    </recommendedName>
</protein>
<feature type="region of interest" description="Disordered" evidence="1">
    <location>
        <begin position="416"/>
        <end position="435"/>
    </location>
</feature>
<feature type="region of interest" description="Disordered" evidence="1">
    <location>
        <begin position="2041"/>
        <end position="2060"/>
    </location>
</feature>
<feature type="region of interest" description="Disordered" evidence="1">
    <location>
        <begin position="1539"/>
        <end position="1569"/>
    </location>
</feature>
<gene>
    <name evidence="2" type="ORF">JKP88DRAFT_334681</name>
</gene>
<dbReference type="GO" id="GO:0034451">
    <property type="term" value="C:centriolar satellite"/>
    <property type="evidence" value="ECO:0007669"/>
    <property type="project" value="TreeGrafter"/>
</dbReference>
<keyword evidence="3" id="KW-1185">Reference proteome</keyword>
<feature type="region of interest" description="Disordered" evidence="1">
    <location>
        <begin position="103"/>
        <end position="129"/>
    </location>
</feature>
<evidence type="ECO:0000313" key="2">
    <source>
        <dbReference type="EMBL" id="KAG5176704.1"/>
    </source>
</evidence>
<evidence type="ECO:0008006" key="4">
    <source>
        <dbReference type="Google" id="ProtNLM"/>
    </source>
</evidence>
<dbReference type="EMBL" id="JAFCMP010000534">
    <property type="protein sequence ID" value="KAG5176704.1"/>
    <property type="molecule type" value="Genomic_DNA"/>
</dbReference>
<dbReference type="GO" id="GO:0005814">
    <property type="term" value="C:centriole"/>
    <property type="evidence" value="ECO:0007669"/>
    <property type="project" value="TreeGrafter"/>
</dbReference>
<feature type="compositionally biased region" description="Low complexity" evidence="1">
    <location>
        <begin position="843"/>
        <end position="853"/>
    </location>
</feature>
<dbReference type="SMART" id="SM00015">
    <property type="entry name" value="IQ"/>
    <property type="match status" value="2"/>
</dbReference>
<feature type="region of interest" description="Disordered" evidence="1">
    <location>
        <begin position="1690"/>
        <end position="1715"/>
    </location>
</feature>
<reference evidence="2" key="1">
    <citation type="submission" date="2021-02" db="EMBL/GenBank/DDBJ databases">
        <title>First Annotated Genome of the Yellow-green Alga Tribonema minus.</title>
        <authorList>
            <person name="Mahan K.M."/>
        </authorList>
    </citation>
    <scope>NUCLEOTIDE SEQUENCE</scope>
    <source>
        <strain evidence="2">UTEX B ZZ1240</strain>
    </source>
</reference>
<feature type="compositionally biased region" description="Low complexity" evidence="1">
    <location>
        <begin position="580"/>
        <end position="608"/>
    </location>
</feature>
<feature type="region of interest" description="Disordered" evidence="1">
    <location>
        <begin position="2121"/>
        <end position="2148"/>
    </location>
</feature>
<name>A0A835YTA2_9STRA</name>
<feature type="region of interest" description="Disordered" evidence="1">
    <location>
        <begin position="843"/>
        <end position="900"/>
    </location>
</feature>
<dbReference type="PANTHER" id="PTHR21254">
    <property type="entry name" value="C2 DOMAIN-CONTAINING PROTEIN 3"/>
    <property type="match status" value="1"/>
</dbReference>
<feature type="compositionally biased region" description="Low complexity" evidence="1">
    <location>
        <begin position="867"/>
        <end position="878"/>
    </location>
</feature>
<sequence>MSMTAAVARSQQLHGPSASAAVSVAAQGGGGDGALLARLLHRGERLRRELMQATATTAAEAGANLTDLSADPTATLAAIGLEEDFPLHLAAANFARRGLQAGAIPREGGPANEEALSDESSDAGHSVGLGGGDSGGFHSAYRLEDEERAVDLLLAMAGPPPSTLAFPSLSMLERARLDALQRVRFVRVRLHRLVMFGSMTAAPEGHGWQLRYRLPPGAMPVVSVTDGDAAAAAPLQQQQPQPGRQQRGALISLPVPARRAHAHGSGGSGAAAAGSRPGGRVGRGKERRQAPQPMLRVRRSYGAADLTIGETTLYEETVCAIELDDATCCRWMDATLDVLLVDGAHKGLPPPPHARGAAQQQAAPPPQQQPLAASQDRVVGLARVPLRNLLLSPELRVAASADIIEVIDFWGEGGGGAGGRGRRAQQPPLHNPYRGKGLEDTDLMLGKRAVGALAATLELLPGEAQPDAQQLRVLGSTSSGGGGGGGGAEAFAAATAGAAGRREGRAAAAVAEHTGDGAAVGDGGGSRLGARMVEVNEAVSTVPVAERSPARPRHQQPPRPASPPRRPSPPLQLPPPPPQQQQQPRPAAAAAAGAQQSEHTQSARAAPAAAPPSPSPQQPVAQSAVLLVRLEGVRGLMLGNLLLAGGAGGHPLLPPSLKAALAQASAPRLRSLRISYTVGDGAALKRHSALGTPLLPSAGTVTSGGGGGSSGGAGGSWRLGHETATEVVADGAARAAWRQKSLIMEVWVEVEAGSSRGGGGSGAWRSGGAGEFLIGLAKVSLAPLSGGVEPTSTLPLVAVDGAVPISDPFGGAVVGRLVVLVALGTERQIASAISAPARAAQFAAADRQQPQPDGNGESVPQATEALPPAGSPVRSARASPPPSSPARVTGGSSPAAAASIPTDVTQASAVSETSAVPAAASPTAAAASAADAVADTAAVDASLFNGLVLAAALRSCSTAQRGREPPSHDLVSHTLELCVRGEMPLPQSAFDAEPDAAALGCSVTYRLACAATDAVEAAAAPRSGGGGSSLWWDADSSILNSRTRHVLRVASSGGSGDAGGSSEERRALLDSVCGGCAAGLAMELWWAGGSGSSGDAQLLGSALLPRSALETLVSSREGSSEVTLPVTAAAGAPLSAVPSALPLLLSHRREPVAVTRRKAHALLQQAAAGVQDSAAAAATAASAGAADAAAADAAAPPSSAVCIAVSSIEGLMESSGPMAWVGVQFVDDGAGNDSAAASASFFSPAVAVGAGGRAALAWVAELPAAVSAAIAQRARDFGVALTAFHGESDEGGVHRAGAAAGAVTIGLGDLRLSSGTVSGTYTLAPGGAKATLAVYRKQRGAAAAAAAAARAVPADAAGDAVAREEEPAWSVPPPAAARAAAAGAALLDEWRVPPPPLPDLSTTLAADVAQPPAAPWPQQQQQQCSTPPADAAAAASAALQVTIERALRLPAAADGAPPTTYVTCDWEIDGGPPQLGALPPPVRGAPIVTGVVRRCASPAYAHAAALRVPDAERDWPRLCAPAAALVFRVWRRGCAHRLGAGGSGDGTGGGDGSSNGGSGAVGPPPSPRSRLGDALIGAAVVSLAALRRRASAGGGLAEIDGWYHVLDELQRPQGQLKVRVAPQFEHTAGGAPVVDSHAGGVSQLAAPSAGAAEGEGGCWEGGDAYNLSAAASDGVAAAVSSISSVRIPTSPLSYESEQRSGGAAASSQQPDVEAAAAEGLSLEQMRRLLQDLDQVNTRLLSFGHEPAPADAIPQPQRAARLAAAAGGGAALSTAAAIVTIQSHVRGMLGRRRAQERRRFTERAAAAAALAAAAAAIIAARRLQRWWRGRLRVRRIRSELARRRAQRAQAQREAAARHEFMARASAAAQLQRWWRRRRRRRVQAAVAERQQRNRRAAAAVTVQRAVRGLLARRRAARLRLAARAEAQGAKLLEQRRQQDAAVAVQAAAAAAGDSAASESSGATASTMQERPSASAAVGGSGGAQRVRFAASPPAASAVNEPTAARDTPQHSSPGTGGLQHATPAEPLQPAPHIDTVATRQFQLEPGSGGSSGSPTAPSSDRRYGIDLHVTISGVASVKYDHASAVTAAVTEAGDAAAAAAAPTPVMQQRVPSAEPHVLQPAAAAAAAAVSPLQQQQERPPRDVPASCPQHDRTTVSAAVGLGSDTQTAAGVQSTHRPLAAPYSWPAQPLGRSSSAAAAAAAANSGSGKASESILRARRFADSETARIARIMQGSLNYFKADSDDSF</sequence>
<evidence type="ECO:0000256" key="1">
    <source>
        <dbReference type="SAM" id="MobiDB-lite"/>
    </source>
</evidence>
<dbReference type="GO" id="GO:0060271">
    <property type="term" value="P:cilium assembly"/>
    <property type="evidence" value="ECO:0007669"/>
    <property type="project" value="TreeGrafter"/>
</dbReference>
<accession>A0A835YTA2</accession>
<dbReference type="Proteomes" id="UP000664859">
    <property type="component" value="Unassembled WGS sequence"/>
</dbReference>
<dbReference type="PROSITE" id="PS50096">
    <property type="entry name" value="IQ"/>
    <property type="match status" value="3"/>
</dbReference>
<dbReference type="InterPro" id="IPR000048">
    <property type="entry name" value="IQ_motif_EF-hand-BS"/>
</dbReference>
<comment type="caution">
    <text evidence="2">The sequence shown here is derived from an EMBL/GenBank/DDBJ whole genome shotgun (WGS) entry which is preliminary data.</text>
</comment>
<feature type="compositionally biased region" description="Low complexity" evidence="1">
    <location>
        <begin position="1951"/>
        <end position="1976"/>
    </location>
</feature>
<proteinExistence type="predicted"/>
<feature type="region of interest" description="Disordered" evidence="1">
    <location>
        <begin position="1951"/>
        <end position="2028"/>
    </location>
</feature>
<dbReference type="GO" id="GO:0061511">
    <property type="term" value="P:centriole elongation"/>
    <property type="evidence" value="ECO:0007669"/>
    <property type="project" value="TreeGrafter"/>
</dbReference>
<feature type="compositionally biased region" description="Pro residues" evidence="1">
    <location>
        <begin position="557"/>
        <end position="579"/>
    </location>
</feature>
<dbReference type="GO" id="GO:0071539">
    <property type="term" value="P:protein localization to centrosome"/>
    <property type="evidence" value="ECO:0007669"/>
    <property type="project" value="TreeGrafter"/>
</dbReference>